<dbReference type="GO" id="GO:0003755">
    <property type="term" value="F:peptidyl-prolyl cis-trans isomerase activity"/>
    <property type="evidence" value="ECO:0007669"/>
    <property type="project" value="UniProtKB-KW"/>
</dbReference>
<dbReference type="GO" id="GO:0000159">
    <property type="term" value="C:protein phosphatase type 2A complex"/>
    <property type="evidence" value="ECO:0007669"/>
    <property type="project" value="TreeGrafter"/>
</dbReference>
<keyword evidence="5 10" id="KW-0963">Cytoplasm</keyword>
<reference evidence="12 13" key="1">
    <citation type="journal article" date="2019" name="J. Hered.">
        <title>An Improved Genome Assembly for Drosophila navojoa, the Basal Species in the mojavensis Cluster.</title>
        <authorList>
            <person name="Vanderlinde T."/>
            <person name="Dupim E.G."/>
            <person name="Nazario-Yepiz N.O."/>
            <person name="Carvalho A.B."/>
        </authorList>
    </citation>
    <scope>NUCLEOTIDE SEQUENCE [LARGE SCALE GENOMIC DNA]</scope>
    <source>
        <strain evidence="12">Navoj_Jal97</strain>
        <tissue evidence="12">Whole organism</tissue>
    </source>
</reference>
<dbReference type="GO" id="GO:0005634">
    <property type="term" value="C:nucleus"/>
    <property type="evidence" value="ECO:0007669"/>
    <property type="project" value="TreeGrafter"/>
</dbReference>
<feature type="region of interest" description="Disordered" evidence="11">
    <location>
        <begin position="456"/>
        <end position="475"/>
    </location>
</feature>
<evidence type="ECO:0000256" key="11">
    <source>
        <dbReference type="SAM" id="MobiDB-lite"/>
    </source>
</evidence>
<comment type="catalytic activity">
    <reaction evidence="1 10">
        <text>[protein]-peptidylproline (omega=180) = [protein]-peptidylproline (omega=0)</text>
        <dbReference type="Rhea" id="RHEA:16237"/>
        <dbReference type="Rhea" id="RHEA-COMP:10747"/>
        <dbReference type="Rhea" id="RHEA-COMP:10748"/>
        <dbReference type="ChEBI" id="CHEBI:83833"/>
        <dbReference type="ChEBI" id="CHEBI:83834"/>
        <dbReference type="EC" id="5.2.1.8"/>
    </reaction>
</comment>
<feature type="compositionally biased region" description="Basic and acidic residues" evidence="11">
    <location>
        <begin position="456"/>
        <end position="465"/>
    </location>
</feature>
<keyword evidence="6 10" id="KW-0697">Rotamase</keyword>
<dbReference type="EMBL" id="LSRL02001052">
    <property type="protein sequence ID" value="TDG39436.1"/>
    <property type="molecule type" value="Genomic_DNA"/>
</dbReference>
<evidence type="ECO:0000256" key="2">
    <source>
        <dbReference type="ARBA" id="ARBA00004496"/>
    </source>
</evidence>
<comment type="function">
    <text evidence="10">PPIases accelerate the folding of proteins. It catalyzes the cis-trans isomerization of proline imidic peptide bonds in oligopeptides.</text>
</comment>
<dbReference type="OMA" id="YLWGAAQ"/>
<comment type="similarity">
    <text evidence="3 10">Belongs to the PTPA-type PPIase family.</text>
</comment>
<evidence type="ECO:0000256" key="10">
    <source>
        <dbReference type="RuleBase" id="RU361210"/>
    </source>
</evidence>
<feature type="compositionally biased region" description="Acidic residues" evidence="11">
    <location>
        <begin position="367"/>
        <end position="385"/>
    </location>
</feature>
<evidence type="ECO:0000313" key="12">
    <source>
        <dbReference type="EMBL" id="TDG39436.1"/>
    </source>
</evidence>
<dbReference type="InterPro" id="IPR037218">
    <property type="entry name" value="PTPA_sf"/>
</dbReference>
<dbReference type="GO" id="GO:0008160">
    <property type="term" value="F:protein tyrosine phosphatase activator activity"/>
    <property type="evidence" value="ECO:0007669"/>
    <property type="project" value="TreeGrafter"/>
</dbReference>
<dbReference type="InterPro" id="IPR043170">
    <property type="entry name" value="PTPA_C_lid"/>
</dbReference>
<dbReference type="AlphaFoldDB" id="A0A484ASK5"/>
<protein>
    <recommendedName>
        <fullName evidence="8 10">Serine/threonine-protein phosphatase 2A activator</fullName>
        <ecNumber evidence="4 10">5.2.1.8</ecNumber>
    </recommendedName>
    <alternativeName>
        <fullName evidence="9 10">Phosphotyrosyl phosphatase activator</fullName>
    </alternativeName>
</protein>
<evidence type="ECO:0000256" key="8">
    <source>
        <dbReference type="ARBA" id="ARBA00044786"/>
    </source>
</evidence>
<organism evidence="12 13">
    <name type="scientific">Drosophila navojoa</name>
    <name type="common">Fruit fly</name>
    <dbReference type="NCBI Taxonomy" id="7232"/>
    <lineage>
        <taxon>Eukaryota</taxon>
        <taxon>Metazoa</taxon>
        <taxon>Ecdysozoa</taxon>
        <taxon>Arthropoda</taxon>
        <taxon>Hexapoda</taxon>
        <taxon>Insecta</taxon>
        <taxon>Pterygota</taxon>
        <taxon>Neoptera</taxon>
        <taxon>Endopterygota</taxon>
        <taxon>Diptera</taxon>
        <taxon>Brachycera</taxon>
        <taxon>Muscomorpha</taxon>
        <taxon>Ephydroidea</taxon>
        <taxon>Drosophilidae</taxon>
        <taxon>Drosophila</taxon>
    </lineage>
</organism>
<evidence type="ECO:0000256" key="3">
    <source>
        <dbReference type="ARBA" id="ARBA00011019"/>
    </source>
</evidence>
<evidence type="ECO:0000313" key="13">
    <source>
        <dbReference type="Proteomes" id="UP000295192"/>
    </source>
</evidence>
<dbReference type="Pfam" id="PF03095">
    <property type="entry name" value="PTPA"/>
    <property type="match status" value="1"/>
</dbReference>
<accession>A0A484ASK5</accession>
<evidence type="ECO:0000256" key="7">
    <source>
        <dbReference type="ARBA" id="ARBA00023235"/>
    </source>
</evidence>
<dbReference type="STRING" id="7232.A0A484ASK5"/>
<keyword evidence="7 10" id="KW-0413">Isomerase</keyword>
<comment type="subcellular location">
    <subcellularLocation>
        <location evidence="2 10">Cytoplasm</location>
    </subcellularLocation>
</comment>
<name>A0A484ASK5_DRONA</name>
<dbReference type="PANTHER" id="PTHR10012:SF0">
    <property type="entry name" value="SERINE_THREONINE-PROTEIN PHOSPHATASE 2A ACTIVATOR"/>
    <property type="match status" value="1"/>
</dbReference>
<evidence type="ECO:0000256" key="5">
    <source>
        <dbReference type="ARBA" id="ARBA00022490"/>
    </source>
</evidence>
<dbReference type="Proteomes" id="UP000295192">
    <property type="component" value="Unassembled WGS sequence"/>
</dbReference>
<evidence type="ECO:0000256" key="1">
    <source>
        <dbReference type="ARBA" id="ARBA00000971"/>
    </source>
</evidence>
<evidence type="ECO:0000256" key="6">
    <source>
        <dbReference type="ARBA" id="ARBA00023110"/>
    </source>
</evidence>
<feature type="region of interest" description="Disordered" evidence="11">
    <location>
        <begin position="356"/>
        <end position="391"/>
    </location>
</feature>
<dbReference type="PANTHER" id="PTHR10012">
    <property type="entry name" value="SERINE/THREONINE-PROTEIN PHOSPHATASE 2A REGULATORY SUBUNIT B"/>
    <property type="match status" value="1"/>
</dbReference>
<dbReference type="SUPFAM" id="SSF140984">
    <property type="entry name" value="PTPA-like"/>
    <property type="match status" value="1"/>
</dbReference>
<dbReference type="GO" id="GO:0005737">
    <property type="term" value="C:cytoplasm"/>
    <property type="evidence" value="ECO:0007669"/>
    <property type="project" value="UniProtKB-SubCell"/>
</dbReference>
<gene>
    <name evidence="12" type="ORF">AWZ03_014141</name>
</gene>
<comment type="caution">
    <text evidence="12">The sequence shown here is derived from an EMBL/GenBank/DDBJ whole genome shotgun (WGS) entry which is preliminary data.</text>
</comment>
<keyword evidence="13" id="KW-1185">Reference proteome</keyword>
<dbReference type="GO" id="GO:0007052">
    <property type="term" value="P:mitotic spindle organization"/>
    <property type="evidence" value="ECO:0007669"/>
    <property type="project" value="TreeGrafter"/>
</dbReference>
<dbReference type="EC" id="5.2.1.8" evidence="4 10"/>
<dbReference type="Gene3D" id="1.20.120.1150">
    <property type="match status" value="1"/>
</dbReference>
<dbReference type="OrthoDB" id="7849103at2759"/>
<proteinExistence type="inferred from homology"/>
<dbReference type="InterPro" id="IPR004327">
    <property type="entry name" value="Phstyr_phstse_ac"/>
</dbReference>
<evidence type="ECO:0000256" key="4">
    <source>
        <dbReference type="ARBA" id="ARBA00013194"/>
    </source>
</evidence>
<evidence type="ECO:0000256" key="9">
    <source>
        <dbReference type="ARBA" id="ARBA00044820"/>
    </source>
</evidence>
<sequence length="499" mass="57977">MTSKQVHNVDEPTEAALKATSFAQQVFSKPIRTPADLGKWKRSQAYNDLIAYINNSSMAIQGHRQDGTDFVVTKQMQKLCHIFNWLDRLVHECHPLGMGHGLMNCAGDDRINKMDSTMSLRKKCHRAYRHWVKLVQERVYSIVERQVYPHCNHINELAQYLTRSFGSLQQYDYGPSHELMFVFYMCSLFKAGILGANDTVAAVLLLFQRYLELVRRLITFFRLTISHERNTNVVDERNVLPYIWGCAQLCRSPPFDPPQWEQPAVLEAYRKSYMLLSSLEHLQKKKNHVPLGVHSYQLWCVFSLSNWPDAYTGLMASYMKHVLNDFYTMQDVVFCEMLSFTRQPFEYLQQAFLGEPPGLPTPTSSTDDSEEQEEEQQAEEDDSETEQLMQESRHIQAIEKKKKLNEKTRIFYSACLPVPLYRNLKTEVFLGYQDPHKPIEKPERATARLLRRPRCRHDNENRESSPEMYPNQNKTGSVDSEIAMKELIGNVSGASYYTI</sequence>